<evidence type="ECO:0000256" key="11">
    <source>
        <dbReference type="ARBA" id="ARBA00023235"/>
    </source>
</evidence>
<evidence type="ECO:0000256" key="4">
    <source>
        <dbReference type="ARBA" id="ARBA00022705"/>
    </source>
</evidence>
<dbReference type="InterPro" id="IPR003586">
    <property type="entry name" value="Hint_dom_C"/>
</dbReference>
<keyword evidence="9 15" id="KW-0067">ATP-binding</keyword>
<evidence type="ECO:0000256" key="1">
    <source>
        <dbReference type="ARBA" id="ARBA00008428"/>
    </source>
</evidence>
<keyword evidence="7 15" id="KW-0378">Hydrolase</keyword>
<keyword evidence="3 15" id="KW-0639">Primosome</keyword>
<comment type="subunit">
    <text evidence="2">Homohexamer.</text>
</comment>
<evidence type="ECO:0000313" key="17">
    <source>
        <dbReference type="EMBL" id="MTF37684.1"/>
    </source>
</evidence>
<dbReference type="InterPro" id="IPR007692">
    <property type="entry name" value="DNA_helicase_DnaB"/>
</dbReference>
<dbReference type="InterPro" id="IPR036844">
    <property type="entry name" value="Hint_dom_sf"/>
</dbReference>
<evidence type="ECO:0000256" key="12">
    <source>
        <dbReference type="ARBA" id="ARBA00044940"/>
    </source>
</evidence>
<reference evidence="17 18" key="1">
    <citation type="submission" date="2019-11" db="EMBL/GenBank/DDBJ databases">
        <title>Isolation of a new High Light Tolerant Cyanobacteria.</title>
        <authorList>
            <person name="Dobson Z."/>
            <person name="Vaughn N."/>
            <person name="Vaughn M."/>
            <person name="Fromme P."/>
            <person name="Mazor Y."/>
        </authorList>
    </citation>
    <scope>NUCLEOTIDE SEQUENCE [LARGE SCALE GENOMIC DNA]</scope>
    <source>
        <strain evidence="17 18">0216</strain>
    </source>
</reference>
<gene>
    <name evidence="17" type="primary">dnaB</name>
    <name evidence="17" type="ORF">GGC33_01890</name>
</gene>
<dbReference type="CDD" id="cd00081">
    <property type="entry name" value="Hint"/>
    <property type="match status" value="1"/>
</dbReference>
<comment type="catalytic activity">
    <reaction evidence="13 15">
        <text>ATP + H2O = ADP + phosphate + H(+)</text>
        <dbReference type="Rhea" id="RHEA:13065"/>
        <dbReference type="ChEBI" id="CHEBI:15377"/>
        <dbReference type="ChEBI" id="CHEBI:15378"/>
        <dbReference type="ChEBI" id="CHEBI:30616"/>
        <dbReference type="ChEBI" id="CHEBI:43474"/>
        <dbReference type="ChEBI" id="CHEBI:456216"/>
        <dbReference type="EC" id="5.6.2.3"/>
    </reaction>
</comment>
<evidence type="ECO:0000256" key="3">
    <source>
        <dbReference type="ARBA" id="ARBA00022515"/>
    </source>
</evidence>
<dbReference type="PANTHER" id="PTHR30153">
    <property type="entry name" value="REPLICATIVE DNA HELICASE DNAB"/>
    <property type="match status" value="1"/>
</dbReference>
<evidence type="ECO:0000256" key="15">
    <source>
        <dbReference type="RuleBase" id="RU362085"/>
    </source>
</evidence>
<dbReference type="GO" id="GO:1990077">
    <property type="term" value="C:primosome complex"/>
    <property type="evidence" value="ECO:0007669"/>
    <property type="project" value="UniProtKB-UniRule"/>
</dbReference>
<dbReference type="EMBL" id="WMIA01000001">
    <property type="protein sequence ID" value="MTF37684.1"/>
    <property type="molecule type" value="Genomic_DNA"/>
</dbReference>
<sequence>MTEFTPDLALNSLPPQNIEAEEIILGSLLFDPNAMGKIIDILPPEAFYVNAHRQIYEAARNLYFQGQPIDLMTINTWLNDHGLLDKIGGTPKIVSLLDRTVSSANIERYVPLVTEKYVRRLLITTAQQIQELAYDTTKDLDNVLDEAEQKIFSLTQARVSQGLIPISDTLIETFTEIQNFQDQVALPGISTDFYDLDAMTGGLQRSDLIIIAGRPSMGKTSFALNIASNIAQKHDLAVAIFSLEMSRDQLVLRLLSAEAKLESSRLKSGRITEQEMEPLMAAMSVLSELPIYIDDTGNLTVMQMRSEVRRLQAEKKGKLGLILLDYLQLMQGGSDNRVQELSRITRSLKGLAREVNAPIIALSQLSRGVEQRTNKRPMLSDLRESGCLSGDSLIALADTNTVVPIRELVSKKDITVFALNEATMKIEKAKVINAFCTGIKPVFCLKTRLGRTIKATANHKFFTIEGWKRLDELSVKDFVALPRYLPSSEISTIKLGEIVQCDVIKSLANSDIYWDEITSIEPLGETEVYDLTVENYHNFIANNIIVHNSIEQDADLVMMLYRDEYYHPDSVDQGVAEVIIAKHRNGPTGQVKLLFRPELTQFLNMKN</sequence>
<dbReference type="Gene3D" id="2.170.16.10">
    <property type="entry name" value="Hedgehog/Intein (Hint) domain"/>
    <property type="match status" value="1"/>
</dbReference>
<dbReference type="NCBIfam" id="TIGR00665">
    <property type="entry name" value="DnaB"/>
    <property type="match status" value="1"/>
</dbReference>
<dbReference type="GO" id="GO:0005829">
    <property type="term" value="C:cytosol"/>
    <property type="evidence" value="ECO:0007669"/>
    <property type="project" value="TreeGrafter"/>
</dbReference>
<comment type="function">
    <text evidence="12 15">The intein is an endonuclease.</text>
</comment>
<keyword evidence="8 15" id="KW-0347">Helicase</keyword>
<dbReference type="InterPro" id="IPR007693">
    <property type="entry name" value="DNA_helicase_DnaB-like_N"/>
</dbReference>
<comment type="similarity">
    <text evidence="1 15">Belongs to the helicase family. DnaB subfamily.</text>
</comment>
<evidence type="ECO:0000256" key="8">
    <source>
        <dbReference type="ARBA" id="ARBA00022806"/>
    </source>
</evidence>
<dbReference type="NCBIfam" id="TIGR01443">
    <property type="entry name" value="intein_Cterm"/>
    <property type="match status" value="1"/>
</dbReference>
<evidence type="ECO:0000256" key="14">
    <source>
        <dbReference type="NCBIfam" id="TIGR00665"/>
    </source>
</evidence>
<keyword evidence="11" id="KW-0413">Isomerase</keyword>
<keyword evidence="4 15" id="KW-0235">DNA replication</keyword>
<protein>
    <recommendedName>
        <fullName evidence="14 15">Replicative DNA helicase</fullName>
        <ecNumber evidence="14 15">5.6.2.3</ecNumber>
    </recommendedName>
</protein>
<keyword evidence="5" id="KW-0677">Repeat</keyword>
<dbReference type="RefSeq" id="WP_155082527.1">
    <property type="nucleotide sequence ID" value="NZ_WMIA01000001.1"/>
</dbReference>
<comment type="function">
    <text evidence="15">The main replicative DNA helicase, it participates in initiation and elongation during chromosome replication. Travels ahead of the DNA replisome, separating dsDNA into templates for DNA synthesis. A processive ATP-dependent 5'-3' DNA helicase it has DNA-dependent ATPase activity.</text>
</comment>
<dbReference type="Pfam" id="PF14890">
    <property type="entry name" value="Intein_splicing"/>
    <property type="match status" value="1"/>
</dbReference>
<evidence type="ECO:0000259" key="16">
    <source>
        <dbReference type="PROSITE" id="PS51199"/>
    </source>
</evidence>
<dbReference type="PROSITE" id="PS51199">
    <property type="entry name" value="SF4_HELICASE"/>
    <property type="match status" value="2"/>
</dbReference>
<dbReference type="Pfam" id="PF03796">
    <property type="entry name" value="DnaB_C"/>
    <property type="match status" value="1"/>
</dbReference>
<dbReference type="GO" id="GO:0005524">
    <property type="term" value="F:ATP binding"/>
    <property type="evidence" value="ECO:0007669"/>
    <property type="project" value="UniProtKB-UniRule"/>
</dbReference>
<dbReference type="PROSITE" id="PS50818">
    <property type="entry name" value="INTEIN_C_TER"/>
    <property type="match status" value="1"/>
</dbReference>
<dbReference type="SMART" id="SM00306">
    <property type="entry name" value="HintN"/>
    <property type="match status" value="1"/>
</dbReference>
<dbReference type="EC" id="5.6.2.3" evidence="14 15"/>
<name>A0A844GM72_9CHRO</name>
<dbReference type="PANTHER" id="PTHR30153:SF2">
    <property type="entry name" value="REPLICATIVE DNA HELICASE"/>
    <property type="match status" value="1"/>
</dbReference>
<dbReference type="AlphaFoldDB" id="A0A844GM72"/>
<evidence type="ECO:0000256" key="6">
    <source>
        <dbReference type="ARBA" id="ARBA00022741"/>
    </source>
</evidence>
<feature type="domain" description="SF4 helicase" evidence="16">
    <location>
        <begin position="549"/>
        <end position="607"/>
    </location>
</feature>
<dbReference type="SUPFAM" id="SSF48024">
    <property type="entry name" value="N-terminal domain of DnaB helicase"/>
    <property type="match status" value="1"/>
</dbReference>
<dbReference type="NCBIfam" id="TIGR01445">
    <property type="entry name" value="intein_Nterm"/>
    <property type="match status" value="1"/>
</dbReference>
<dbReference type="SMART" id="SM00305">
    <property type="entry name" value="HintC"/>
    <property type="match status" value="1"/>
</dbReference>
<evidence type="ECO:0000256" key="9">
    <source>
        <dbReference type="ARBA" id="ARBA00022840"/>
    </source>
</evidence>
<dbReference type="InterPro" id="IPR006141">
    <property type="entry name" value="Intein_N"/>
</dbReference>
<dbReference type="GO" id="GO:0006269">
    <property type="term" value="P:DNA replication, synthesis of primer"/>
    <property type="evidence" value="ECO:0007669"/>
    <property type="project" value="UniProtKB-UniRule"/>
</dbReference>
<evidence type="ECO:0000256" key="10">
    <source>
        <dbReference type="ARBA" id="ARBA00023125"/>
    </source>
</evidence>
<evidence type="ECO:0000313" key="18">
    <source>
        <dbReference type="Proteomes" id="UP000437131"/>
    </source>
</evidence>
<dbReference type="GO" id="GO:0003677">
    <property type="term" value="F:DNA binding"/>
    <property type="evidence" value="ECO:0007669"/>
    <property type="project" value="UniProtKB-UniRule"/>
</dbReference>
<dbReference type="InterPro" id="IPR007694">
    <property type="entry name" value="DNA_helicase_DnaB-like_C"/>
</dbReference>
<dbReference type="GO" id="GO:0043139">
    <property type="term" value="F:5'-3' DNA helicase activity"/>
    <property type="evidence" value="ECO:0007669"/>
    <property type="project" value="UniProtKB-EC"/>
</dbReference>
<evidence type="ECO:0000256" key="5">
    <source>
        <dbReference type="ARBA" id="ARBA00022737"/>
    </source>
</evidence>
<dbReference type="Gene3D" id="3.40.50.300">
    <property type="entry name" value="P-loop containing nucleotide triphosphate hydrolases"/>
    <property type="match status" value="2"/>
</dbReference>
<organism evidence="17 18">
    <name type="scientific">Cyanobacterium aponinum 0216</name>
    <dbReference type="NCBI Taxonomy" id="2676140"/>
    <lineage>
        <taxon>Bacteria</taxon>
        <taxon>Bacillati</taxon>
        <taxon>Cyanobacteriota</taxon>
        <taxon>Cyanophyceae</taxon>
        <taxon>Oscillatoriophycideae</taxon>
        <taxon>Chroococcales</taxon>
        <taxon>Geminocystaceae</taxon>
        <taxon>Cyanobacterium</taxon>
    </lineage>
</organism>
<dbReference type="GO" id="GO:0016539">
    <property type="term" value="P:intein-mediated protein splicing"/>
    <property type="evidence" value="ECO:0007669"/>
    <property type="project" value="InterPro"/>
</dbReference>
<dbReference type="InterPro" id="IPR036185">
    <property type="entry name" value="DNA_heli_DnaB-like_N_sf"/>
</dbReference>
<dbReference type="FunFam" id="1.10.860.10:FF:000001">
    <property type="entry name" value="Replicative DNA helicase"/>
    <property type="match status" value="1"/>
</dbReference>
<dbReference type="CDD" id="cd00984">
    <property type="entry name" value="DnaB_C"/>
    <property type="match status" value="1"/>
</dbReference>
<dbReference type="Gene3D" id="1.10.860.10">
    <property type="entry name" value="DNAb Helicase, Chain A"/>
    <property type="match status" value="1"/>
</dbReference>
<keyword evidence="6 15" id="KW-0547">Nucleotide-binding</keyword>
<evidence type="ECO:0000256" key="7">
    <source>
        <dbReference type="ARBA" id="ARBA00022801"/>
    </source>
</evidence>
<accession>A0A844GM72</accession>
<dbReference type="SUPFAM" id="SSF51294">
    <property type="entry name" value="Hedgehog/intein (Hint) domain"/>
    <property type="match status" value="1"/>
</dbReference>
<keyword evidence="10 15" id="KW-0238">DNA-binding</keyword>
<dbReference type="InterPro" id="IPR003587">
    <property type="entry name" value="Hint_dom_N"/>
</dbReference>
<dbReference type="GO" id="GO:0016787">
    <property type="term" value="F:hydrolase activity"/>
    <property type="evidence" value="ECO:0007669"/>
    <property type="project" value="UniProtKB-KW"/>
</dbReference>
<feature type="domain" description="SF4 helicase" evidence="16">
    <location>
        <begin position="182"/>
        <end position="386"/>
    </location>
</feature>
<proteinExistence type="inferred from homology"/>
<dbReference type="InterPro" id="IPR030934">
    <property type="entry name" value="Intein_C"/>
</dbReference>
<dbReference type="InterPro" id="IPR016136">
    <property type="entry name" value="DNA_helicase_N/primase_C"/>
</dbReference>
<evidence type="ECO:0000256" key="2">
    <source>
        <dbReference type="ARBA" id="ARBA00011643"/>
    </source>
</evidence>
<comment type="caution">
    <text evidence="17">The sequence shown here is derived from an EMBL/GenBank/DDBJ whole genome shotgun (WGS) entry which is preliminary data.</text>
</comment>
<dbReference type="InterPro" id="IPR027417">
    <property type="entry name" value="P-loop_NTPase"/>
</dbReference>
<dbReference type="PROSITE" id="PS50817">
    <property type="entry name" value="INTEIN_N_TER"/>
    <property type="match status" value="1"/>
</dbReference>
<dbReference type="Pfam" id="PF00772">
    <property type="entry name" value="DnaB"/>
    <property type="match status" value="1"/>
</dbReference>
<dbReference type="SUPFAM" id="SSF52540">
    <property type="entry name" value="P-loop containing nucleoside triphosphate hydrolases"/>
    <property type="match status" value="1"/>
</dbReference>
<evidence type="ECO:0000256" key="13">
    <source>
        <dbReference type="ARBA" id="ARBA00048954"/>
    </source>
</evidence>
<dbReference type="Proteomes" id="UP000437131">
    <property type="component" value="Unassembled WGS sequence"/>
</dbReference>